<protein>
    <submittedName>
        <fullName evidence="1">Uncharacterized protein</fullName>
    </submittedName>
</protein>
<name>A0AAV8XAQ1_9CUCU</name>
<keyword evidence="2" id="KW-1185">Reference proteome</keyword>
<sequence length="53" mass="6151">MHLTSNCSVYKMLSPHKIDKCQELEGCLGIKLEEFEIKRRKMIVTGMKIISCH</sequence>
<dbReference type="Proteomes" id="UP001162162">
    <property type="component" value="Unassembled WGS sequence"/>
</dbReference>
<reference evidence="1" key="1">
    <citation type="journal article" date="2023" name="Insect Mol. Biol.">
        <title>Genome sequencing provides insights into the evolution of gene families encoding plant cell wall-degrading enzymes in longhorned beetles.</title>
        <authorList>
            <person name="Shin N.R."/>
            <person name="Okamura Y."/>
            <person name="Kirsch R."/>
            <person name="Pauchet Y."/>
        </authorList>
    </citation>
    <scope>NUCLEOTIDE SEQUENCE</scope>
    <source>
        <strain evidence="1">AMC_N1</strain>
    </source>
</reference>
<proteinExistence type="predicted"/>
<comment type="caution">
    <text evidence="1">The sequence shown here is derived from an EMBL/GenBank/DDBJ whole genome shotgun (WGS) entry which is preliminary data.</text>
</comment>
<evidence type="ECO:0000313" key="2">
    <source>
        <dbReference type="Proteomes" id="UP001162162"/>
    </source>
</evidence>
<gene>
    <name evidence="1" type="ORF">NQ318_001657</name>
</gene>
<accession>A0AAV8XAQ1</accession>
<dbReference type="EMBL" id="JAPWTK010000804">
    <property type="protein sequence ID" value="KAJ8935988.1"/>
    <property type="molecule type" value="Genomic_DNA"/>
</dbReference>
<evidence type="ECO:0000313" key="1">
    <source>
        <dbReference type="EMBL" id="KAJ8935988.1"/>
    </source>
</evidence>
<organism evidence="1 2">
    <name type="scientific">Aromia moschata</name>
    <dbReference type="NCBI Taxonomy" id="1265417"/>
    <lineage>
        <taxon>Eukaryota</taxon>
        <taxon>Metazoa</taxon>
        <taxon>Ecdysozoa</taxon>
        <taxon>Arthropoda</taxon>
        <taxon>Hexapoda</taxon>
        <taxon>Insecta</taxon>
        <taxon>Pterygota</taxon>
        <taxon>Neoptera</taxon>
        <taxon>Endopterygota</taxon>
        <taxon>Coleoptera</taxon>
        <taxon>Polyphaga</taxon>
        <taxon>Cucujiformia</taxon>
        <taxon>Chrysomeloidea</taxon>
        <taxon>Cerambycidae</taxon>
        <taxon>Cerambycinae</taxon>
        <taxon>Callichromatini</taxon>
        <taxon>Aromia</taxon>
    </lineage>
</organism>
<dbReference type="AlphaFoldDB" id="A0AAV8XAQ1"/>